<dbReference type="Proteomes" id="UP001059617">
    <property type="component" value="Chromosome"/>
</dbReference>
<sequence length="355" mass="37327">MLWVLRPRWVLDPLLVAVLGGTSALALPDGRPRWVQLSLLAVLLSAVLFRRRYPGTAAVVVVCAAWAGLAGEVWREHLPLAHLAVEIMAATLVMRRRRRAAALVALAGSGFFVAWALRWYAGVDALWGAVGFCLSVAAAWLLAEAVLARRAYVAAERQAWARAAAARERARIAREVHDVLAHNVGAMVLHAEGARLARRTDPAVVDRTLDLVSSTGRAALDELRRLLDVLHDAAAAEPGGAPAGSAPHEVQRIVQEALTNVMKHAGADAAAEVRVEVRNSRGAGRLPRLPSGGHGLAGIRARVAAFGGTVDAAPTPDGGYRVAATLPVGGARAGCRDDDLPAPGAVRRGPARGLA</sequence>
<keyword evidence="10" id="KW-0472">Membrane</keyword>
<proteinExistence type="predicted"/>
<dbReference type="CDD" id="cd16917">
    <property type="entry name" value="HATPase_UhpB-NarQ-NarX-like"/>
    <property type="match status" value="1"/>
</dbReference>
<keyword evidence="8" id="KW-0902">Two-component regulatory system</keyword>
<feature type="domain" description="Signal transduction histidine kinase subgroup 3 dimerisation and phosphoacceptor" evidence="11">
    <location>
        <begin position="168"/>
        <end position="233"/>
    </location>
</feature>
<dbReference type="InterPro" id="IPR011712">
    <property type="entry name" value="Sig_transdc_His_kin_sub3_dim/P"/>
</dbReference>
<dbReference type="RefSeq" id="WP_259855825.1">
    <property type="nucleotide sequence ID" value="NZ_CP073720.1"/>
</dbReference>
<reference evidence="12" key="2">
    <citation type="submission" date="2022-09" db="EMBL/GenBank/DDBJ databases">
        <title>Biosynthetic gene clusters of Dactylosporangioum fulvum.</title>
        <authorList>
            <person name="Caradec T."/>
        </authorList>
    </citation>
    <scope>NUCLEOTIDE SEQUENCE</scope>
    <source>
        <strain evidence="12">NRRL B-16292</strain>
    </source>
</reference>
<dbReference type="Pfam" id="PF07730">
    <property type="entry name" value="HisKA_3"/>
    <property type="match status" value="1"/>
</dbReference>
<keyword evidence="13" id="KW-1185">Reference proteome</keyword>
<name>A0ABY5VRY5_9ACTN</name>
<evidence type="ECO:0000256" key="2">
    <source>
        <dbReference type="ARBA" id="ARBA00012438"/>
    </source>
</evidence>
<evidence type="ECO:0000256" key="1">
    <source>
        <dbReference type="ARBA" id="ARBA00000085"/>
    </source>
</evidence>
<evidence type="ECO:0000256" key="3">
    <source>
        <dbReference type="ARBA" id="ARBA00022553"/>
    </source>
</evidence>
<evidence type="ECO:0000256" key="9">
    <source>
        <dbReference type="SAM" id="MobiDB-lite"/>
    </source>
</evidence>
<feature type="transmembrane region" description="Helical" evidence="10">
    <location>
        <begin position="126"/>
        <end position="147"/>
    </location>
</feature>
<keyword evidence="5" id="KW-0547">Nucleotide-binding</keyword>
<dbReference type="SUPFAM" id="SSF55874">
    <property type="entry name" value="ATPase domain of HSP90 chaperone/DNA topoisomerase II/histidine kinase"/>
    <property type="match status" value="1"/>
</dbReference>
<dbReference type="EMBL" id="CP073720">
    <property type="protein sequence ID" value="UWP78581.1"/>
    <property type="molecule type" value="Genomic_DNA"/>
</dbReference>
<evidence type="ECO:0000256" key="7">
    <source>
        <dbReference type="ARBA" id="ARBA00022840"/>
    </source>
</evidence>
<keyword evidence="10" id="KW-1133">Transmembrane helix</keyword>
<evidence type="ECO:0000256" key="10">
    <source>
        <dbReference type="SAM" id="Phobius"/>
    </source>
</evidence>
<feature type="region of interest" description="Disordered" evidence="9">
    <location>
        <begin position="335"/>
        <end position="355"/>
    </location>
</feature>
<dbReference type="GO" id="GO:0016301">
    <property type="term" value="F:kinase activity"/>
    <property type="evidence" value="ECO:0007669"/>
    <property type="project" value="UniProtKB-KW"/>
</dbReference>
<evidence type="ECO:0000313" key="12">
    <source>
        <dbReference type="EMBL" id="UWP78581.1"/>
    </source>
</evidence>
<feature type="transmembrane region" description="Helical" evidence="10">
    <location>
        <begin position="101"/>
        <end position="120"/>
    </location>
</feature>
<accession>A0ABY5VRY5</accession>
<dbReference type="Gene3D" id="3.30.565.10">
    <property type="entry name" value="Histidine kinase-like ATPase, C-terminal domain"/>
    <property type="match status" value="1"/>
</dbReference>
<keyword evidence="4" id="KW-0808">Transferase</keyword>
<keyword evidence="3" id="KW-0597">Phosphoprotein</keyword>
<keyword evidence="6 12" id="KW-0418">Kinase</keyword>
<evidence type="ECO:0000259" key="11">
    <source>
        <dbReference type="Pfam" id="PF07730"/>
    </source>
</evidence>
<dbReference type="Gene3D" id="1.20.5.1930">
    <property type="match status" value="1"/>
</dbReference>
<evidence type="ECO:0000256" key="5">
    <source>
        <dbReference type="ARBA" id="ARBA00022741"/>
    </source>
</evidence>
<evidence type="ECO:0000313" key="13">
    <source>
        <dbReference type="Proteomes" id="UP001059617"/>
    </source>
</evidence>
<evidence type="ECO:0000256" key="8">
    <source>
        <dbReference type="ARBA" id="ARBA00023012"/>
    </source>
</evidence>
<protein>
    <recommendedName>
        <fullName evidence="2">histidine kinase</fullName>
        <ecNumber evidence="2">2.7.13.3</ecNumber>
    </recommendedName>
</protein>
<reference evidence="12" key="1">
    <citation type="submission" date="2021-04" db="EMBL/GenBank/DDBJ databases">
        <authorList>
            <person name="Hartkoorn R.C."/>
            <person name="Beaudoing E."/>
            <person name="Hot D."/>
        </authorList>
    </citation>
    <scope>NUCLEOTIDE SEQUENCE</scope>
    <source>
        <strain evidence="12">NRRL B-16292</strain>
    </source>
</reference>
<gene>
    <name evidence="12" type="ORF">Dfulv_25725</name>
</gene>
<dbReference type="PANTHER" id="PTHR24421:SF10">
    <property type="entry name" value="NITRATE_NITRITE SENSOR PROTEIN NARQ"/>
    <property type="match status" value="1"/>
</dbReference>
<dbReference type="PANTHER" id="PTHR24421">
    <property type="entry name" value="NITRATE/NITRITE SENSOR PROTEIN NARX-RELATED"/>
    <property type="match status" value="1"/>
</dbReference>
<evidence type="ECO:0000256" key="6">
    <source>
        <dbReference type="ARBA" id="ARBA00022777"/>
    </source>
</evidence>
<keyword evidence="10" id="KW-0812">Transmembrane</keyword>
<dbReference type="EC" id="2.7.13.3" evidence="2"/>
<evidence type="ECO:0000256" key="4">
    <source>
        <dbReference type="ARBA" id="ARBA00022679"/>
    </source>
</evidence>
<organism evidence="12 13">
    <name type="scientific">Dactylosporangium fulvum</name>
    <dbReference type="NCBI Taxonomy" id="53359"/>
    <lineage>
        <taxon>Bacteria</taxon>
        <taxon>Bacillati</taxon>
        <taxon>Actinomycetota</taxon>
        <taxon>Actinomycetes</taxon>
        <taxon>Micromonosporales</taxon>
        <taxon>Micromonosporaceae</taxon>
        <taxon>Dactylosporangium</taxon>
    </lineage>
</organism>
<keyword evidence="7" id="KW-0067">ATP-binding</keyword>
<comment type="catalytic activity">
    <reaction evidence="1">
        <text>ATP + protein L-histidine = ADP + protein N-phospho-L-histidine.</text>
        <dbReference type="EC" id="2.7.13.3"/>
    </reaction>
</comment>
<dbReference type="InterPro" id="IPR050482">
    <property type="entry name" value="Sensor_HK_TwoCompSys"/>
</dbReference>
<dbReference type="InterPro" id="IPR036890">
    <property type="entry name" value="HATPase_C_sf"/>
</dbReference>